<protein>
    <submittedName>
        <fullName evidence="3">LPXTG cell wall anchor domain-containing protein</fullName>
    </submittedName>
</protein>
<evidence type="ECO:0000256" key="1">
    <source>
        <dbReference type="SAM" id="Phobius"/>
    </source>
</evidence>
<keyword evidence="1" id="KW-1133">Transmembrane helix</keyword>
<feature type="chain" id="PRO_5046237517" evidence="2">
    <location>
        <begin position="35"/>
        <end position="414"/>
    </location>
</feature>
<dbReference type="Proteomes" id="UP001332243">
    <property type="component" value="Unassembled WGS sequence"/>
</dbReference>
<evidence type="ECO:0000256" key="2">
    <source>
        <dbReference type="SAM" id="SignalP"/>
    </source>
</evidence>
<accession>A0ABU7RNU4</accession>
<sequence length="414" mass="42681">MTSSTRRAWTRVGAGALAVFATGALLATGGVAHAEPAGADLGLTVSDSTMELGELREHQVIVRNDGPDPVSGWHLEYDFSGLDDTLITRISTQAGYDCELTGDRMVCPPGGNLAPGASFAQTTPYYLERAHDRPGGDAGAIVVTVVSEGDPEPANNTTSFDVTVDIVGPVVSVFTWDVYQMTEDGTLTDKPVPPGGTTRVRAVLAGGGDQIAKGVKVRVRLPQYVTFSEVDPNCVYEPDNQTATCEYPDIVLLTPALDKPGYEDGVSAVYVYFPVRVADDAPGPVVAPGGLMAVDHLGVLPQAEAAGTARGRSAELPDGVEVAPAENLGTLPDDWDDHDGHGDDLWPFSAHIAGPAGDGNGGGGAGDGLPVTGVQAGLIGGIGAGVLLVGGLLLFLARRRRVVLVAPGDEKPTA</sequence>
<keyword evidence="4" id="KW-1185">Reference proteome</keyword>
<name>A0ABU7RNU4_9ACTN</name>
<keyword evidence="1" id="KW-0472">Membrane</keyword>
<dbReference type="NCBIfam" id="TIGR01167">
    <property type="entry name" value="LPXTG_anchor"/>
    <property type="match status" value="1"/>
</dbReference>
<keyword evidence="2" id="KW-0732">Signal</keyword>
<evidence type="ECO:0000313" key="3">
    <source>
        <dbReference type="EMBL" id="MEE6258176.1"/>
    </source>
</evidence>
<gene>
    <name evidence="3" type="ORF">V1633_06665</name>
</gene>
<dbReference type="PROSITE" id="PS51318">
    <property type="entry name" value="TAT"/>
    <property type="match status" value="1"/>
</dbReference>
<organism evidence="3 4">
    <name type="scientific">Plantactinospora sonchi</name>
    <dbReference type="NCBI Taxonomy" id="1544735"/>
    <lineage>
        <taxon>Bacteria</taxon>
        <taxon>Bacillati</taxon>
        <taxon>Actinomycetota</taxon>
        <taxon>Actinomycetes</taxon>
        <taxon>Micromonosporales</taxon>
        <taxon>Micromonosporaceae</taxon>
        <taxon>Plantactinospora</taxon>
    </lineage>
</organism>
<dbReference type="InterPro" id="IPR006311">
    <property type="entry name" value="TAT_signal"/>
</dbReference>
<comment type="caution">
    <text evidence="3">The sequence shown here is derived from an EMBL/GenBank/DDBJ whole genome shotgun (WGS) entry which is preliminary data.</text>
</comment>
<proteinExistence type="predicted"/>
<dbReference type="EMBL" id="JAZGQK010000006">
    <property type="protein sequence ID" value="MEE6258176.1"/>
    <property type="molecule type" value="Genomic_DNA"/>
</dbReference>
<dbReference type="RefSeq" id="WP_331213303.1">
    <property type="nucleotide sequence ID" value="NZ_JAZGQK010000006.1"/>
</dbReference>
<reference evidence="3 4" key="1">
    <citation type="submission" date="2024-01" db="EMBL/GenBank/DDBJ databases">
        <title>Genome insights into Plantactinospora sonchi sp. nov.</title>
        <authorList>
            <person name="Wang L."/>
        </authorList>
    </citation>
    <scope>NUCLEOTIDE SEQUENCE [LARGE SCALE GENOMIC DNA]</scope>
    <source>
        <strain evidence="3 4">NEAU-QY2</strain>
    </source>
</reference>
<feature type="signal peptide" evidence="2">
    <location>
        <begin position="1"/>
        <end position="34"/>
    </location>
</feature>
<evidence type="ECO:0000313" key="4">
    <source>
        <dbReference type="Proteomes" id="UP001332243"/>
    </source>
</evidence>
<keyword evidence="1" id="KW-0812">Transmembrane</keyword>
<feature type="transmembrane region" description="Helical" evidence="1">
    <location>
        <begin position="376"/>
        <end position="397"/>
    </location>
</feature>